<keyword evidence="2" id="KW-0378">Hydrolase</keyword>
<feature type="domain" description="AB hydrolase-1" evidence="1">
    <location>
        <begin position="17"/>
        <end position="166"/>
    </location>
</feature>
<accession>A0A0M0JFD5</accession>
<dbReference type="AlphaFoldDB" id="A0A0M0JFD5"/>
<dbReference type="Gene3D" id="3.40.50.1820">
    <property type="entry name" value="alpha/beta hydrolase"/>
    <property type="match status" value="1"/>
</dbReference>
<gene>
    <name evidence="2" type="ORF">Ctob_002871</name>
</gene>
<dbReference type="Pfam" id="PF12697">
    <property type="entry name" value="Abhydrolase_6"/>
    <property type="match status" value="1"/>
</dbReference>
<dbReference type="OrthoDB" id="8119704at2759"/>
<dbReference type="InterPro" id="IPR000073">
    <property type="entry name" value="AB_hydrolase_1"/>
</dbReference>
<dbReference type="GO" id="GO:0016787">
    <property type="term" value="F:hydrolase activity"/>
    <property type="evidence" value="ECO:0007669"/>
    <property type="project" value="UniProtKB-KW"/>
</dbReference>
<evidence type="ECO:0000259" key="1">
    <source>
        <dbReference type="Pfam" id="PF12697"/>
    </source>
</evidence>
<evidence type="ECO:0000313" key="2">
    <source>
        <dbReference type="EMBL" id="KOO25067.1"/>
    </source>
</evidence>
<proteinExistence type="predicted"/>
<protein>
    <submittedName>
        <fullName evidence="2">Alpha beta hydrolase fold protein</fullName>
    </submittedName>
</protein>
<sequence length="185" mass="19715">MEWLKCGVRTSVSPPPVVFIHGTFHGAWCWEQHWLEHFSKAGLEAHAISLRGTSGSPADQTSVKITEHVADLKAFVAEALGPGAPPPAIVGHSFASATVLKYLEAGGAASGIALICGVPPSGNGPMTMRFVRRNLGQAWSILRGFAFKTATREPDVARRLFFDEETPASTIDPLLPRLAADSKSA</sequence>
<dbReference type="EMBL" id="JWZX01003022">
    <property type="protein sequence ID" value="KOO25067.1"/>
    <property type="molecule type" value="Genomic_DNA"/>
</dbReference>
<dbReference type="Proteomes" id="UP000037460">
    <property type="component" value="Unassembled WGS sequence"/>
</dbReference>
<organism evidence="2 3">
    <name type="scientific">Chrysochromulina tobinii</name>
    <dbReference type="NCBI Taxonomy" id="1460289"/>
    <lineage>
        <taxon>Eukaryota</taxon>
        <taxon>Haptista</taxon>
        <taxon>Haptophyta</taxon>
        <taxon>Prymnesiophyceae</taxon>
        <taxon>Prymnesiales</taxon>
        <taxon>Chrysochromulinaceae</taxon>
        <taxon>Chrysochromulina</taxon>
    </lineage>
</organism>
<comment type="caution">
    <text evidence="2">The sequence shown here is derived from an EMBL/GenBank/DDBJ whole genome shotgun (WGS) entry which is preliminary data.</text>
</comment>
<evidence type="ECO:0000313" key="3">
    <source>
        <dbReference type="Proteomes" id="UP000037460"/>
    </source>
</evidence>
<keyword evidence="3" id="KW-1185">Reference proteome</keyword>
<name>A0A0M0JFD5_9EUKA</name>
<reference evidence="3" key="1">
    <citation type="journal article" date="2015" name="PLoS Genet.">
        <title>Genome Sequence and Transcriptome Analyses of Chrysochromulina tobin: Metabolic Tools for Enhanced Algal Fitness in the Prominent Order Prymnesiales (Haptophyceae).</title>
        <authorList>
            <person name="Hovde B.T."/>
            <person name="Deodato C.R."/>
            <person name="Hunsperger H.M."/>
            <person name="Ryken S.A."/>
            <person name="Yost W."/>
            <person name="Jha R.K."/>
            <person name="Patterson J."/>
            <person name="Monnat R.J. Jr."/>
            <person name="Barlow S.B."/>
            <person name="Starkenburg S.R."/>
            <person name="Cattolico R.A."/>
        </authorList>
    </citation>
    <scope>NUCLEOTIDE SEQUENCE</scope>
    <source>
        <strain evidence="3">CCMP291</strain>
    </source>
</reference>
<dbReference type="InterPro" id="IPR029058">
    <property type="entry name" value="AB_hydrolase_fold"/>
</dbReference>
<dbReference type="SUPFAM" id="SSF53474">
    <property type="entry name" value="alpha/beta-Hydrolases"/>
    <property type="match status" value="1"/>
</dbReference>